<gene>
    <name evidence="2" type="ORF">NBRC110019_23610</name>
</gene>
<name>A0A9W6B680_9FLAO</name>
<keyword evidence="1" id="KW-0732">Signal</keyword>
<evidence type="ECO:0008006" key="4">
    <source>
        <dbReference type="Google" id="ProtNLM"/>
    </source>
</evidence>
<dbReference type="PROSITE" id="PS51257">
    <property type="entry name" value="PROKAR_LIPOPROTEIN"/>
    <property type="match status" value="1"/>
</dbReference>
<feature type="chain" id="PRO_5040823189" description="Calx-beta domain-containing protein" evidence="1">
    <location>
        <begin position="23"/>
        <end position="270"/>
    </location>
</feature>
<feature type="signal peptide" evidence="1">
    <location>
        <begin position="1"/>
        <end position="22"/>
    </location>
</feature>
<comment type="caution">
    <text evidence="2">The sequence shown here is derived from an EMBL/GenBank/DDBJ whole genome shotgun (WGS) entry which is preliminary data.</text>
</comment>
<evidence type="ECO:0000313" key="2">
    <source>
        <dbReference type="EMBL" id="GLB53320.1"/>
    </source>
</evidence>
<reference evidence="2" key="1">
    <citation type="submission" date="2022-07" db="EMBL/GenBank/DDBJ databases">
        <title>Taxonomy of Novel Oxalotrophic and Methylotrophic Bacteria.</title>
        <authorList>
            <person name="Sahin N."/>
            <person name="Tani A."/>
        </authorList>
    </citation>
    <scope>NUCLEOTIDE SEQUENCE</scope>
    <source>
        <strain evidence="2">AM327</strain>
    </source>
</reference>
<proteinExistence type="predicted"/>
<keyword evidence="3" id="KW-1185">Reference proteome</keyword>
<sequence>MKRVYKFLLMITCASMATSCLVDDTVDTDGYDQGPNLVGFTSTTAAANFTATGDEYPFSLDMEVVGPTSMTMTDDVTFSVSVDASSTAVADVNYAPLSVTTFTLTEGQNYIDNLPITILTDGITPPLDESPVLVLNITQVTSNGNVVANGITATCAVTINYLCESALAGDYAIYFSSGTNYVTITEVEPGTYHSDYLPTFASWYWFEFSDVCGDLTITDWQYQASNPVTGSDGGAATGTVDSTTGDLNFTNVNCAGVSWYVDLSWTLYRL</sequence>
<dbReference type="RefSeq" id="WP_281755148.1">
    <property type="nucleotide sequence ID" value="NZ_BRVP01000016.1"/>
</dbReference>
<accession>A0A9W6B680</accession>
<evidence type="ECO:0000313" key="3">
    <source>
        <dbReference type="Proteomes" id="UP001143545"/>
    </source>
</evidence>
<organism evidence="2 3">
    <name type="scientific">Neptunitalea chrysea</name>
    <dbReference type="NCBI Taxonomy" id="1647581"/>
    <lineage>
        <taxon>Bacteria</taxon>
        <taxon>Pseudomonadati</taxon>
        <taxon>Bacteroidota</taxon>
        <taxon>Flavobacteriia</taxon>
        <taxon>Flavobacteriales</taxon>
        <taxon>Flavobacteriaceae</taxon>
        <taxon>Neptunitalea</taxon>
    </lineage>
</organism>
<protein>
    <recommendedName>
        <fullName evidence="4">Calx-beta domain-containing protein</fullName>
    </recommendedName>
</protein>
<dbReference type="AlphaFoldDB" id="A0A9W6B680"/>
<dbReference type="EMBL" id="BRVP01000016">
    <property type="protein sequence ID" value="GLB53320.1"/>
    <property type="molecule type" value="Genomic_DNA"/>
</dbReference>
<evidence type="ECO:0000256" key="1">
    <source>
        <dbReference type="SAM" id="SignalP"/>
    </source>
</evidence>
<dbReference type="Proteomes" id="UP001143545">
    <property type="component" value="Unassembled WGS sequence"/>
</dbReference>